<protein>
    <submittedName>
        <fullName evidence="1">Winged helix-turn-helix transcriptional regulator</fullName>
    </submittedName>
</protein>
<keyword evidence="2" id="KW-1185">Reference proteome</keyword>
<dbReference type="Gene3D" id="1.10.10.10">
    <property type="entry name" value="Winged helix-like DNA-binding domain superfamily/Winged helix DNA-binding domain"/>
    <property type="match status" value="1"/>
</dbReference>
<gene>
    <name evidence="1" type="ORF">H8717_07920</name>
</gene>
<evidence type="ECO:0000313" key="2">
    <source>
        <dbReference type="Proteomes" id="UP000658131"/>
    </source>
</evidence>
<dbReference type="InterPro" id="IPR036388">
    <property type="entry name" value="WH-like_DNA-bd_sf"/>
</dbReference>
<name>A0ABR7NIU1_9FIRM</name>
<dbReference type="Proteomes" id="UP000658131">
    <property type="component" value="Unassembled WGS sequence"/>
</dbReference>
<evidence type="ECO:0000313" key="1">
    <source>
        <dbReference type="EMBL" id="MBC8576331.1"/>
    </source>
</evidence>
<dbReference type="InterPro" id="IPR011991">
    <property type="entry name" value="ArsR-like_HTH"/>
</dbReference>
<proteinExistence type="predicted"/>
<accession>A0ABR7NIU1</accession>
<dbReference type="CDD" id="cd00090">
    <property type="entry name" value="HTH_ARSR"/>
    <property type="match status" value="1"/>
</dbReference>
<dbReference type="SUPFAM" id="SSF46785">
    <property type="entry name" value="Winged helix' DNA-binding domain"/>
    <property type="match status" value="1"/>
</dbReference>
<reference evidence="1 2" key="1">
    <citation type="submission" date="2020-08" db="EMBL/GenBank/DDBJ databases">
        <title>Genome public.</title>
        <authorList>
            <person name="Liu C."/>
            <person name="Sun Q."/>
        </authorList>
    </citation>
    <scope>NUCLEOTIDE SEQUENCE [LARGE SCALE GENOMIC DNA]</scope>
    <source>
        <strain evidence="1 2">BX1</strain>
    </source>
</reference>
<dbReference type="PROSITE" id="PS52050">
    <property type="entry name" value="WYL"/>
    <property type="match status" value="1"/>
</dbReference>
<dbReference type="RefSeq" id="WP_262399860.1">
    <property type="nucleotide sequence ID" value="NZ_JACRTB010000010.1"/>
</dbReference>
<comment type="caution">
    <text evidence="1">The sequence shown here is derived from an EMBL/GenBank/DDBJ whole genome shotgun (WGS) entry which is preliminary data.</text>
</comment>
<dbReference type="InterPro" id="IPR036390">
    <property type="entry name" value="WH_DNA-bd_sf"/>
</dbReference>
<organism evidence="1 2">
    <name type="scientific">Yanshouia hominis</name>
    <dbReference type="NCBI Taxonomy" id="2763673"/>
    <lineage>
        <taxon>Bacteria</taxon>
        <taxon>Bacillati</taxon>
        <taxon>Bacillota</taxon>
        <taxon>Clostridia</taxon>
        <taxon>Eubacteriales</taxon>
        <taxon>Oscillospiraceae</taxon>
        <taxon>Yanshouia</taxon>
    </lineage>
</organism>
<dbReference type="EMBL" id="JACRTB010000010">
    <property type="protein sequence ID" value="MBC8576331.1"/>
    <property type="molecule type" value="Genomic_DNA"/>
</dbReference>
<sequence length="416" mass="48178">MAYSELIKSFERTRDYMRQFYVYGFKGRSEYDQKSTRSYDNERRRIESWLGDYMAFRQDAAGKNVFISVDSRAIPGNPLYHAFKAKSFTDGDITFHFYIMDLLADGNEMSIREIVDAITDKYLSSFDTELTVDESTVRKKLKEYESLGLLAGRKRGRELVYRRTDDKRIDMAFWRDAIAFFSEEDPVGVIGSCLLDKLPEIPGCFGFKHHYILHALDSEVLCNILLAMDAGRCLDLTIHSPRNGGVEKHHTVFPVKIYISTQSGRQYLLCYHYIFHKPMFFRIDSIHSVAAGAVEKNNAQYGGWYDKFQENLWGVSTGIEYHIEHMEITIHIADHEEYILERLEREKRCGQVEIVDAHTCVFSADVYDAAEMLPWIRTFIGRIEKLECSNSHVIETFYADLEAMRAVYGGDNDAVQ</sequence>